<evidence type="ECO:0000256" key="5">
    <source>
        <dbReference type="ARBA" id="ARBA00022741"/>
    </source>
</evidence>
<dbReference type="InterPro" id="IPR025777">
    <property type="entry name" value="GMPS_ATP_PPase_dom"/>
</dbReference>
<dbReference type="EMBL" id="JAACAK010000046">
    <property type="protein sequence ID" value="NIR74639.1"/>
    <property type="molecule type" value="Genomic_DNA"/>
</dbReference>
<dbReference type="PANTHER" id="PTHR11922">
    <property type="entry name" value="GMP SYNTHASE-RELATED"/>
    <property type="match status" value="1"/>
</dbReference>
<feature type="domain" description="GMPS ATP-PPase" evidence="11">
    <location>
        <begin position="199"/>
        <end position="394"/>
    </location>
</feature>
<keyword evidence="5 10" id="KW-0547">Nucleotide-binding</keyword>
<name>A0AAE5CCT7_9BACT</name>
<dbReference type="InterPro" id="IPR029062">
    <property type="entry name" value="Class_I_gatase-like"/>
</dbReference>
<feature type="binding site" evidence="10">
    <location>
        <begin position="226"/>
        <end position="232"/>
    </location>
    <ligand>
        <name>ATP</name>
        <dbReference type="ChEBI" id="CHEBI:30616"/>
    </ligand>
</feature>
<keyword evidence="8 10" id="KW-0067">ATP-binding</keyword>
<dbReference type="SUPFAM" id="SSF54810">
    <property type="entry name" value="GMP synthetase C-terminal dimerisation domain"/>
    <property type="match status" value="2"/>
</dbReference>
<dbReference type="EC" id="6.3.5.2" evidence="3"/>
<dbReference type="Gene3D" id="3.40.50.880">
    <property type="match status" value="1"/>
</dbReference>
<dbReference type="Pfam" id="PF00117">
    <property type="entry name" value="GATase"/>
    <property type="match status" value="1"/>
</dbReference>
<comment type="caution">
    <text evidence="12">The sequence shown here is derived from an EMBL/GenBank/DDBJ whole genome shotgun (WGS) entry which is preliminary data.</text>
</comment>
<evidence type="ECO:0000256" key="2">
    <source>
        <dbReference type="ARBA" id="ARBA00005153"/>
    </source>
</evidence>
<evidence type="ECO:0000256" key="3">
    <source>
        <dbReference type="ARBA" id="ARBA00012746"/>
    </source>
</evidence>
<dbReference type="PROSITE" id="PS51273">
    <property type="entry name" value="GATASE_TYPE_1"/>
    <property type="match status" value="1"/>
</dbReference>
<evidence type="ECO:0000256" key="9">
    <source>
        <dbReference type="ARBA" id="ARBA00022962"/>
    </source>
</evidence>
<evidence type="ECO:0000313" key="12">
    <source>
        <dbReference type="EMBL" id="NIR74639.1"/>
    </source>
</evidence>
<dbReference type="SUPFAM" id="SSF52317">
    <property type="entry name" value="Class I glutamine amidotransferase-like"/>
    <property type="match status" value="1"/>
</dbReference>
<evidence type="ECO:0000256" key="4">
    <source>
        <dbReference type="ARBA" id="ARBA00022598"/>
    </source>
</evidence>
<dbReference type="Pfam" id="PF00958">
    <property type="entry name" value="GMP_synt_C"/>
    <property type="match status" value="1"/>
</dbReference>
<comment type="function">
    <text evidence="1">Catalyzes the synthesis of GMP from XMP.</text>
</comment>
<dbReference type="InterPro" id="IPR017926">
    <property type="entry name" value="GATASE"/>
</dbReference>
<dbReference type="NCBIfam" id="NF000848">
    <property type="entry name" value="PRK00074.1"/>
    <property type="match status" value="1"/>
</dbReference>
<sequence length="606" mass="66228">MPHDAIAIIDFGGQYAHLIATKVRRLGVLAEIRQPEDPIDAFAPYRGIIISGSPSLSAHGEDSEYTKEIYELDVPILGLCFGHQEIAKHYGGEVIHGGRQWGPAELHLTGEHPLFAGLGPVEPVWMSHYDSVVSVGPEFRELGRSVTTDGGPDHRYAAIGSDSLRRYGFQFHPEVDDTVHGDRMIANFVFEICGCRPSWTMEAFLEEELDRIRDQVGDRSVFLLASGGVDSTVAATLLARALGPERVDLLHIDNGLMRKDESAQVLEFFRGLGLGSHVHFVDASDRFLAALAGLVEPEAKRRAIGDTFIEVFQEEGARLGLHDHLLGQGTIYPDTIETGGTKRADTIKTHHNRVPVVQEMLAAGRLVEPLGDLYKLEVRELGEQLGIPRQLVWRHPFPGPGLGVRALCGDGSGDIEGLEEIAPLVAEVGRRYDLDAEILPIRSVGVKADLRAYEHPVLLSGDSAWESLLAAASALTAEVPGINRCVWNLAEDAPATALPLPATVTRERLDLLREADARVMDGLRRHGLYDEIWQCPTVLVPLDLSGNGGELIVVRPVRSRRAMTATPVELPRALLDELRRDLLALDGVSGVALDLTTKPPGTIEWE</sequence>
<dbReference type="Gene3D" id="3.30.300.10">
    <property type="match status" value="2"/>
</dbReference>
<evidence type="ECO:0000256" key="10">
    <source>
        <dbReference type="PROSITE-ProRule" id="PRU00886"/>
    </source>
</evidence>
<dbReference type="Proteomes" id="UP000702544">
    <property type="component" value="Unassembled WGS sequence"/>
</dbReference>
<evidence type="ECO:0000256" key="1">
    <source>
        <dbReference type="ARBA" id="ARBA00002332"/>
    </source>
</evidence>
<evidence type="ECO:0000256" key="7">
    <source>
        <dbReference type="ARBA" id="ARBA00022755"/>
    </source>
</evidence>
<protein>
    <recommendedName>
        <fullName evidence="3">GMP synthase (glutamine-hydrolyzing)</fullName>
        <ecNumber evidence="3">6.3.5.2</ecNumber>
    </recommendedName>
</protein>
<dbReference type="GO" id="GO:0005524">
    <property type="term" value="F:ATP binding"/>
    <property type="evidence" value="ECO:0007669"/>
    <property type="project" value="UniProtKB-UniRule"/>
</dbReference>
<keyword evidence="4 12" id="KW-0436">Ligase</keyword>
<evidence type="ECO:0000256" key="8">
    <source>
        <dbReference type="ARBA" id="ARBA00022840"/>
    </source>
</evidence>
<dbReference type="InterPro" id="IPR014729">
    <property type="entry name" value="Rossmann-like_a/b/a_fold"/>
</dbReference>
<dbReference type="Gene3D" id="3.40.50.620">
    <property type="entry name" value="HUPs"/>
    <property type="match status" value="1"/>
</dbReference>
<accession>A0AAE5CCT7</accession>
<dbReference type="GO" id="GO:0003921">
    <property type="term" value="F:GMP synthase activity"/>
    <property type="evidence" value="ECO:0007669"/>
    <property type="project" value="InterPro"/>
</dbReference>
<keyword evidence="6 10" id="KW-0332">GMP biosynthesis</keyword>
<keyword evidence="7 10" id="KW-0658">Purine biosynthesis</keyword>
<dbReference type="AlphaFoldDB" id="A0AAE5CCT7"/>
<evidence type="ECO:0000256" key="6">
    <source>
        <dbReference type="ARBA" id="ARBA00022749"/>
    </source>
</evidence>
<dbReference type="PANTHER" id="PTHR11922:SF2">
    <property type="entry name" value="GMP SYNTHASE [GLUTAMINE-HYDROLYZING]"/>
    <property type="match status" value="1"/>
</dbReference>
<comment type="pathway">
    <text evidence="2">Purine metabolism; GMP biosynthesis; GMP from XMP (L-Gln route): step 1/1.</text>
</comment>
<evidence type="ECO:0000259" key="11">
    <source>
        <dbReference type="PROSITE" id="PS51553"/>
    </source>
</evidence>
<organism evidence="12 13">
    <name type="scientific">Candidatus Kutchimonas denitrificans</name>
    <dbReference type="NCBI Taxonomy" id="3056748"/>
    <lineage>
        <taxon>Bacteria</taxon>
        <taxon>Pseudomonadati</taxon>
        <taxon>Gemmatimonadota</taxon>
        <taxon>Gemmatimonadia</taxon>
        <taxon>Candidatus Palauibacterales</taxon>
        <taxon>Candidatus Palauibacteraceae</taxon>
        <taxon>Candidatus Kutchimonas</taxon>
    </lineage>
</organism>
<keyword evidence="9" id="KW-0315">Glutamine amidotransferase</keyword>
<evidence type="ECO:0000313" key="13">
    <source>
        <dbReference type="Proteomes" id="UP000702544"/>
    </source>
</evidence>
<dbReference type="PRINTS" id="PR00096">
    <property type="entry name" value="GATASE"/>
</dbReference>
<dbReference type="CDD" id="cd01997">
    <property type="entry name" value="GMP_synthase_C"/>
    <property type="match status" value="1"/>
</dbReference>
<proteinExistence type="predicted"/>
<reference evidence="12 13" key="1">
    <citation type="submission" date="2020-01" db="EMBL/GenBank/DDBJ databases">
        <title>Genomes assembled from Gulf of Kutch pelagic sediment metagenomes.</title>
        <authorList>
            <person name="Chandrashekar M."/>
            <person name="Mahajan M.S."/>
            <person name="Dave K.J."/>
            <person name="Vatsa P."/>
            <person name="Nathani N.M."/>
        </authorList>
    </citation>
    <scope>NUCLEOTIDE SEQUENCE [LARGE SCALE GENOMIC DNA]</scope>
    <source>
        <strain evidence="12">KS3-K002</strain>
    </source>
</reference>
<dbReference type="PROSITE" id="PS51553">
    <property type="entry name" value="GMPS_ATP_PPASE"/>
    <property type="match status" value="1"/>
</dbReference>
<dbReference type="SUPFAM" id="SSF52402">
    <property type="entry name" value="Adenine nucleotide alpha hydrolases-like"/>
    <property type="match status" value="1"/>
</dbReference>
<dbReference type="InterPro" id="IPR001674">
    <property type="entry name" value="GMP_synth_C"/>
</dbReference>
<gene>
    <name evidence="12" type="primary">guaA</name>
    <name evidence="12" type="ORF">GWO12_05945</name>
</gene>
<dbReference type="GO" id="GO:0005829">
    <property type="term" value="C:cytosol"/>
    <property type="evidence" value="ECO:0007669"/>
    <property type="project" value="TreeGrafter"/>
</dbReference>